<feature type="compositionally biased region" description="Gly residues" evidence="1">
    <location>
        <begin position="35"/>
        <end position="44"/>
    </location>
</feature>
<evidence type="ECO:0000256" key="2">
    <source>
        <dbReference type="SAM" id="SignalP"/>
    </source>
</evidence>
<proteinExistence type="predicted"/>
<organism evidence="3 4">
    <name type="scientific">Promicromonospora umidemergens</name>
    <dbReference type="NCBI Taxonomy" id="629679"/>
    <lineage>
        <taxon>Bacteria</taxon>
        <taxon>Bacillati</taxon>
        <taxon>Actinomycetota</taxon>
        <taxon>Actinomycetes</taxon>
        <taxon>Micrococcales</taxon>
        <taxon>Promicromonosporaceae</taxon>
        <taxon>Promicromonospora</taxon>
    </lineage>
</organism>
<feature type="region of interest" description="Disordered" evidence="1">
    <location>
        <begin position="32"/>
        <end position="51"/>
    </location>
</feature>
<feature type="chain" id="PRO_5045903417" description="Secreted protein" evidence="2">
    <location>
        <begin position="25"/>
        <end position="172"/>
    </location>
</feature>
<sequence length="172" mass="17274">MTTYLTSRLTAAALAIPLLLGALAACGTSDDTPDAGGGTDGGTGSDTSSSQSFDDYQLAFASCMRDQGVDMPDPNTDGSVEAQAGDGFMEAAETCQAELGEPPAAPGAGPQQSEEEMRAEWLKIAACFRDQGHDVPDPGPGETITIPMDAPEAVLEECAPEGIGGSTGAGGS</sequence>
<feature type="signal peptide" evidence="2">
    <location>
        <begin position="1"/>
        <end position="24"/>
    </location>
</feature>
<reference evidence="4" key="1">
    <citation type="journal article" date="2019" name="Int. J. Syst. Evol. Microbiol.">
        <title>The Global Catalogue of Microorganisms (GCM) 10K type strain sequencing project: providing services to taxonomists for standard genome sequencing and annotation.</title>
        <authorList>
            <consortium name="The Broad Institute Genomics Platform"/>
            <consortium name="The Broad Institute Genome Sequencing Center for Infectious Disease"/>
            <person name="Wu L."/>
            <person name="Ma J."/>
        </authorList>
    </citation>
    <scope>NUCLEOTIDE SEQUENCE [LARGE SCALE GENOMIC DNA]</scope>
    <source>
        <strain evidence="4">JCM 17975</strain>
    </source>
</reference>
<name>A0ABP8Y684_9MICO</name>
<protein>
    <recommendedName>
        <fullName evidence="5">Secreted protein</fullName>
    </recommendedName>
</protein>
<evidence type="ECO:0000256" key="1">
    <source>
        <dbReference type="SAM" id="MobiDB-lite"/>
    </source>
</evidence>
<keyword evidence="4" id="KW-1185">Reference proteome</keyword>
<dbReference type="RefSeq" id="WP_253868661.1">
    <property type="nucleotide sequence ID" value="NZ_BAABHM010000035.1"/>
</dbReference>
<accession>A0ABP8Y684</accession>
<dbReference type="Proteomes" id="UP001500843">
    <property type="component" value="Unassembled WGS sequence"/>
</dbReference>
<evidence type="ECO:0000313" key="4">
    <source>
        <dbReference type="Proteomes" id="UP001500843"/>
    </source>
</evidence>
<evidence type="ECO:0008006" key="5">
    <source>
        <dbReference type="Google" id="ProtNLM"/>
    </source>
</evidence>
<dbReference type="EMBL" id="BAABHM010000035">
    <property type="protein sequence ID" value="GAA4722730.1"/>
    <property type="molecule type" value="Genomic_DNA"/>
</dbReference>
<comment type="caution">
    <text evidence="3">The sequence shown here is derived from an EMBL/GenBank/DDBJ whole genome shotgun (WGS) entry which is preliminary data.</text>
</comment>
<gene>
    <name evidence="3" type="ORF">GCM10023198_54230</name>
</gene>
<evidence type="ECO:0000313" key="3">
    <source>
        <dbReference type="EMBL" id="GAA4722730.1"/>
    </source>
</evidence>
<keyword evidence="2" id="KW-0732">Signal</keyword>